<reference evidence="2 3" key="1">
    <citation type="submission" date="2012-05" db="EMBL/GenBank/DDBJ databases">
        <title>Recombination and specialization in a pathogen metapopulation.</title>
        <authorList>
            <person name="Gardiner A."/>
            <person name="Kemen E."/>
            <person name="Schultz-Larsen T."/>
            <person name="MacLean D."/>
            <person name="Van Oosterhout C."/>
            <person name="Jones J.D.G."/>
        </authorList>
    </citation>
    <scope>NUCLEOTIDE SEQUENCE [LARGE SCALE GENOMIC DNA]</scope>
    <source>
        <strain evidence="2 3">Ac Nc2</strain>
    </source>
</reference>
<evidence type="ECO:0000313" key="2">
    <source>
        <dbReference type="EMBL" id="CCI47181.1"/>
    </source>
</evidence>
<name>A0A024GJW6_9STRA</name>
<feature type="signal peptide" evidence="1">
    <location>
        <begin position="1"/>
        <end position="17"/>
    </location>
</feature>
<keyword evidence="3" id="KW-1185">Reference proteome</keyword>
<dbReference type="Proteomes" id="UP000053237">
    <property type="component" value="Unassembled WGS sequence"/>
</dbReference>
<evidence type="ECO:0000256" key="1">
    <source>
        <dbReference type="SAM" id="SignalP"/>
    </source>
</evidence>
<organism evidence="2 3">
    <name type="scientific">Albugo candida</name>
    <dbReference type="NCBI Taxonomy" id="65357"/>
    <lineage>
        <taxon>Eukaryota</taxon>
        <taxon>Sar</taxon>
        <taxon>Stramenopiles</taxon>
        <taxon>Oomycota</taxon>
        <taxon>Peronosporomycetes</taxon>
        <taxon>Albuginales</taxon>
        <taxon>Albuginaceae</taxon>
        <taxon>Albugo</taxon>
    </lineage>
</organism>
<dbReference type="InParanoid" id="A0A024GJW6"/>
<dbReference type="EMBL" id="CAIX01000156">
    <property type="protein sequence ID" value="CCI47181.1"/>
    <property type="molecule type" value="Genomic_DNA"/>
</dbReference>
<dbReference type="AlphaFoldDB" id="A0A024GJW6"/>
<protein>
    <submittedName>
        <fullName evidence="2">Uncharacterized protein</fullName>
    </submittedName>
</protein>
<sequence>MALKFLIHLTLSVFVFSDKKTTRGHHRGLMLRSYSTMNRKTNDYDFWLRVDGSIEPCLQIIQASFDGYTAATIREVPNTYSMKECFFAKNYHENEFIDSPVSNHMTARFNITDEYEFTGAGQKCKDITQCATPHICAPEGKKQDLKCTNNKVGVLP</sequence>
<feature type="chain" id="PRO_5001529521" evidence="1">
    <location>
        <begin position="18"/>
        <end position="156"/>
    </location>
</feature>
<proteinExistence type="predicted"/>
<comment type="caution">
    <text evidence="2">The sequence shown here is derived from an EMBL/GenBank/DDBJ whole genome shotgun (WGS) entry which is preliminary data.</text>
</comment>
<evidence type="ECO:0000313" key="3">
    <source>
        <dbReference type="Proteomes" id="UP000053237"/>
    </source>
</evidence>
<keyword evidence="1" id="KW-0732">Signal</keyword>
<gene>
    <name evidence="2" type="ORF">BN9_081590</name>
</gene>
<accession>A0A024GJW6</accession>